<evidence type="ECO:0000259" key="7">
    <source>
        <dbReference type="Pfam" id="PF00501"/>
    </source>
</evidence>
<accession>V4PYH8</accession>
<reference evidence="9 10" key="1">
    <citation type="journal article" date="2014" name="Nature">
        <title>Sequential evolution of bacterial morphology by co-option of a developmental regulator.</title>
        <authorList>
            <person name="Jiang C."/>
            <person name="Brown P.J."/>
            <person name="Ducret A."/>
            <person name="Brun Y.V."/>
        </authorList>
    </citation>
    <scope>NUCLEOTIDE SEQUENCE [LARGE SCALE GENOMIC DNA]</scope>
    <source>
        <strain evidence="9 10">DSM 16100</strain>
    </source>
</reference>
<dbReference type="STRING" id="1121022.GCA_000376105_00809"/>
<dbReference type="InterPro" id="IPR042099">
    <property type="entry name" value="ANL_N_sf"/>
</dbReference>
<name>V4PYH8_9CAUL</name>
<evidence type="ECO:0000256" key="4">
    <source>
        <dbReference type="ARBA" id="ARBA00026121"/>
    </source>
</evidence>
<dbReference type="EC" id="6.2.1.3" evidence="4"/>
<dbReference type="Gene3D" id="3.30.300.30">
    <property type="match status" value="1"/>
</dbReference>
<dbReference type="InterPro" id="IPR050237">
    <property type="entry name" value="ATP-dep_AMP-bd_enzyme"/>
</dbReference>
<keyword evidence="10" id="KW-1185">Reference proteome</keyword>
<dbReference type="EMBL" id="AWGB01000008">
    <property type="protein sequence ID" value="ESQ93456.1"/>
    <property type="molecule type" value="Genomic_DNA"/>
</dbReference>
<dbReference type="InterPro" id="IPR045851">
    <property type="entry name" value="AMP-bd_C_sf"/>
</dbReference>
<evidence type="ECO:0000313" key="9">
    <source>
        <dbReference type="EMBL" id="ESQ93456.1"/>
    </source>
</evidence>
<dbReference type="Proteomes" id="UP000017837">
    <property type="component" value="Unassembled WGS sequence"/>
</dbReference>
<evidence type="ECO:0000313" key="10">
    <source>
        <dbReference type="Proteomes" id="UP000017837"/>
    </source>
</evidence>
<evidence type="ECO:0000256" key="2">
    <source>
        <dbReference type="ARBA" id="ARBA00005005"/>
    </source>
</evidence>
<evidence type="ECO:0000256" key="5">
    <source>
        <dbReference type="ARBA" id="ARBA00039545"/>
    </source>
</evidence>
<dbReference type="Pfam" id="PF00501">
    <property type="entry name" value="AMP-binding"/>
    <property type="match status" value="1"/>
</dbReference>
<dbReference type="SUPFAM" id="SSF56801">
    <property type="entry name" value="Acetyl-CoA synthetase-like"/>
    <property type="match status" value="1"/>
</dbReference>
<dbReference type="GO" id="GO:0016020">
    <property type="term" value="C:membrane"/>
    <property type="evidence" value="ECO:0007669"/>
    <property type="project" value="UniProtKB-SubCell"/>
</dbReference>
<comment type="caution">
    <text evidence="9">The sequence shown here is derived from an EMBL/GenBank/DDBJ whole genome shotgun (WGS) entry which is preliminary data.</text>
</comment>
<dbReference type="AlphaFoldDB" id="V4PYH8"/>
<feature type="domain" description="AMP-binding enzyme C-terminal" evidence="8">
    <location>
        <begin position="278"/>
        <end position="351"/>
    </location>
</feature>
<comment type="pathway">
    <text evidence="2">Lipid metabolism; fatty acid beta-oxidation.</text>
</comment>
<dbReference type="eggNOG" id="COG0318">
    <property type="taxonomic scope" value="Bacteria"/>
</dbReference>
<dbReference type="InterPro" id="IPR025110">
    <property type="entry name" value="AMP-bd_C"/>
</dbReference>
<dbReference type="Pfam" id="PF13193">
    <property type="entry name" value="AMP-binding_C"/>
    <property type="match status" value="1"/>
</dbReference>
<protein>
    <recommendedName>
        <fullName evidence="5">Long-chain-fatty-acid--CoA ligase</fullName>
        <ecNumber evidence="4">6.2.1.3</ecNumber>
    </recommendedName>
    <alternativeName>
        <fullName evidence="6">Long-chain acyl-CoA synthetase</fullName>
    </alternativeName>
</protein>
<evidence type="ECO:0000256" key="1">
    <source>
        <dbReference type="ARBA" id="ARBA00004170"/>
    </source>
</evidence>
<dbReference type="PANTHER" id="PTHR43767:SF8">
    <property type="entry name" value="LONG-CHAIN-FATTY-ACID--COA LIGASE"/>
    <property type="match status" value="1"/>
</dbReference>
<dbReference type="GO" id="GO:0004467">
    <property type="term" value="F:long-chain fatty acid-CoA ligase activity"/>
    <property type="evidence" value="ECO:0007669"/>
    <property type="project" value="UniProtKB-EC"/>
</dbReference>
<feature type="domain" description="AMP-dependent synthetase/ligase" evidence="7">
    <location>
        <begin position="69"/>
        <end position="214"/>
    </location>
</feature>
<dbReference type="Gene3D" id="3.40.50.12780">
    <property type="entry name" value="N-terminal domain of ligase-like"/>
    <property type="match status" value="1"/>
</dbReference>
<comment type="subcellular location">
    <subcellularLocation>
        <location evidence="1">Membrane</location>
        <topology evidence="1">Peripheral membrane protein</topology>
    </subcellularLocation>
</comment>
<keyword evidence="3" id="KW-0436">Ligase</keyword>
<dbReference type="RefSeq" id="WP_018080476.1">
    <property type="nucleotide sequence ID" value="NZ_AQWM01000002.1"/>
</dbReference>
<dbReference type="PANTHER" id="PTHR43767">
    <property type="entry name" value="LONG-CHAIN-FATTY-ACID--COA LIGASE"/>
    <property type="match status" value="1"/>
</dbReference>
<dbReference type="OrthoDB" id="7055148at2"/>
<evidence type="ECO:0000256" key="6">
    <source>
        <dbReference type="ARBA" id="ARBA00042773"/>
    </source>
</evidence>
<dbReference type="InterPro" id="IPR000873">
    <property type="entry name" value="AMP-dep_synth/lig_dom"/>
</dbReference>
<proteinExistence type="predicted"/>
<dbReference type="PATRIC" id="fig|1121022.4.peg.1195"/>
<evidence type="ECO:0000259" key="8">
    <source>
        <dbReference type="Pfam" id="PF13193"/>
    </source>
</evidence>
<organism evidence="9 10">
    <name type="scientific">Asticcacaulis benevestitus DSM 16100 = ATCC BAA-896</name>
    <dbReference type="NCBI Taxonomy" id="1121022"/>
    <lineage>
        <taxon>Bacteria</taxon>
        <taxon>Pseudomonadati</taxon>
        <taxon>Pseudomonadota</taxon>
        <taxon>Alphaproteobacteria</taxon>
        <taxon>Caulobacterales</taxon>
        <taxon>Caulobacteraceae</taxon>
        <taxon>Asticcacaulis</taxon>
    </lineage>
</organism>
<gene>
    <name evidence="9" type="ORF">ABENE_06005</name>
</gene>
<sequence>MDALNPGFTLIEGDHTLSSDDLRPDGVAVVEVAKTGVKGVVAALLGTGDVFMVRDASVPLPQAAEDKVWLQTSGTTGAPKWVGHSRDRLKARIRAGGDRARWLLTFHPGSFAGLQVLLTAMAGGHVLIAPGHGASIADMADLAVAEQATHISGTPTFWRAFLMALGDRSLTLKSVTLGGEAADQTLLDAVKARFPQAILRHIYATTEAGTVFSVQDGLAGFPRDWLNDELSVTGEGTLKVKGLDTGDMVELTPDRVLFRGRRDAMVNVGGVKVYPEVVESYLLELSSIQDVRVSARPNPITGHVLVADIVLKPDSGFDEAQIKAHLQGLPRAQRPVSLRYVDALDIGATGKKSRSV</sequence>
<evidence type="ECO:0000256" key="3">
    <source>
        <dbReference type="ARBA" id="ARBA00022598"/>
    </source>
</evidence>